<dbReference type="RefSeq" id="WP_226371654.1">
    <property type="nucleotide sequence ID" value="NZ_JAGIKX010000043.1"/>
</dbReference>
<keyword evidence="3" id="KW-1185">Reference proteome</keyword>
<feature type="transmembrane region" description="Helical" evidence="1">
    <location>
        <begin position="21"/>
        <end position="41"/>
    </location>
</feature>
<keyword evidence="1" id="KW-0472">Membrane</keyword>
<feature type="transmembrane region" description="Helical" evidence="1">
    <location>
        <begin position="53"/>
        <end position="73"/>
    </location>
</feature>
<keyword evidence="1" id="KW-0812">Transmembrane</keyword>
<feature type="transmembrane region" description="Helical" evidence="1">
    <location>
        <begin position="137"/>
        <end position="158"/>
    </location>
</feature>
<keyword evidence="1" id="KW-1133">Transmembrane helix</keyword>
<evidence type="ECO:0000256" key="1">
    <source>
        <dbReference type="SAM" id="Phobius"/>
    </source>
</evidence>
<accession>A0ABS4SBW2</accession>
<reference evidence="2 3" key="1">
    <citation type="submission" date="2021-03" db="EMBL/GenBank/DDBJ databases">
        <title>Genomic Encyclopedia of Type Strains, Phase IV (KMG-IV): sequencing the most valuable type-strain genomes for metagenomic binning, comparative biology and taxonomic classification.</title>
        <authorList>
            <person name="Goeker M."/>
        </authorList>
    </citation>
    <scope>NUCLEOTIDE SEQUENCE [LARGE SCALE GENOMIC DNA]</scope>
    <source>
        <strain evidence="2 3">DSM 25790</strain>
    </source>
</reference>
<dbReference type="Proteomes" id="UP001519294">
    <property type="component" value="Unassembled WGS sequence"/>
</dbReference>
<evidence type="ECO:0000313" key="3">
    <source>
        <dbReference type="Proteomes" id="UP001519294"/>
    </source>
</evidence>
<protein>
    <recommendedName>
        <fullName evidence="4">ABC transporter permease</fullName>
    </recommendedName>
</protein>
<evidence type="ECO:0000313" key="2">
    <source>
        <dbReference type="EMBL" id="MBP2258958.1"/>
    </source>
</evidence>
<comment type="caution">
    <text evidence="2">The sequence shown here is derived from an EMBL/GenBank/DDBJ whole genome shotgun (WGS) entry which is preliminary data.</text>
</comment>
<organism evidence="2 3">
    <name type="scientific">Virgibacillus alimentarius</name>
    <dbReference type="NCBI Taxonomy" id="698769"/>
    <lineage>
        <taxon>Bacteria</taxon>
        <taxon>Bacillati</taxon>
        <taxon>Bacillota</taxon>
        <taxon>Bacilli</taxon>
        <taxon>Bacillales</taxon>
        <taxon>Bacillaceae</taxon>
        <taxon>Virgibacillus</taxon>
    </lineage>
</organism>
<evidence type="ECO:0008006" key="4">
    <source>
        <dbReference type="Google" id="ProtNLM"/>
    </source>
</evidence>
<dbReference type="EMBL" id="JAGIKX010000043">
    <property type="protein sequence ID" value="MBP2258958.1"/>
    <property type="molecule type" value="Genomic_DNA"/>
</dbReference>
<sequence length="233" mass="26676">MKRQIKGLLYTYITDAKHSLSIFWTILLSTLFITLMIAYFLPNADNTKMYFVLSFPIYIYCSIFGFIAVKESIPFSIKVGATRKNIFLSIGIFFIILAFLKAVLTSTLQTILETITETFGIKTYQLMHPAELLSNTWLTRVIIDASVMFFLLSIMFLIGLVFYRYGLLGGGSGVGIFVIILLLGFAQGWLTDFFMNLYQSFDLTFFYEVLLVGIVLYGITWFMLRKITTVKVK</sequence>
<name>A0ABS4SBW2_9BACI</name>
<feature type="transmembrane region" description="Helical" evidence="1">
    <location>
        <begin position="165"/>
        <end position="185"/>
    </location>
</feature>
<feature type="transmembrane region" description="Helical" evidence="1">
    <location>
        <begin position="205"/>
        <end position="224"/>
    </location>
</feature>
<feature type="transmembrane region" description="Helical" evidence="1">
    <location>
        <begin position="85"/>
        <end position="104"/>
    </location>
</feature>
<proteinExistence type="predicted"/>
<gene>
    <name evidence="2" type="ORF">J2Z81_002946</name>
</gene>